<dbReference type="CDD" id="cd07326">
    <property type="entry name" value="M56_BlaR1_MecR1_like"/>
    <property type="match status" value="1"/>
</dbReference>
<dbReference type="InterPro" id="IPR052173">
    <property type="entry name" value="Beta-lactam_resp_regulator"/>
</dbReference>
<dbReference type="Proteomes" id="UP000228775">
    <property type="component" value="Unassembled WGS sequence"/>
</dbReference>
<feature type="domain" description="Peptidase M56" evidence="2">
    <location>
        <begin position="59"/>
        <end position="203"/>
    </location>
</feature>
<reference evidence="4" key="1">
    <citation type="submission" date="2017-09" db="EMBL/GenBank/DDBJ databases">
        <title>Depth-based differentiation of microbial function through sediment-hosted aquifers and enrichment of novel symbionts in the deep terrestrial subsurface.</title>
        <authorList>
            <person name="Probst A.J."/>
            <person name="Ladd B."/>
            <person name="Jarett J.K."/>
            <person name="Geller-Mcgrath D.E."/>
            <person name="Sieber C.M.K."/>
            <person name="Emerson J.B."/>
            <person name="Anantharaman K."/>
            <person name="Thomas B.C."/>
            <person name="Malmstrom R."/>
            <person name="Stieglmeier M."/>
            <person name="Klingl A."/>
            <person name="Woyke T."/>
            <person name="Ryan C.M."/>
            <person name="Banfield J.F."/>
        </authorList>
    </citation>
    <scope>NUCLEOTIDE SEQUENCE [LARGE SCALE GENOMIC DNA]</scope>
</reference>
<comment type="caution">
    <text evidence="3">The sequence shown here is derived from an EMBL/GenBank/DDBJ whole genome shotgun (WGS) entry which is preliminary data.</text>
</comment>
<keyword evidence="1" id="KW-0812">Transmembrane</keyword>
<accession>A0A2M7AX09</accession>
<feature type="transmembrane region" description="Helical" evidence="1">
    <location>
        <begin position="57"/>
        <end position="82"/>
    </location>
</feature>
<feature type="transmembrane region" description="Helical" evidence="1">
    <location>
        <begin position="259"/>
        <end position="277"/>
    </location>
</feature>
<organism evidence="3 4">
    <name type="scientific">Candidatus Portnoybacteria bacterium CG06_land_8_20_14_3_00_39_12</name>
    <dbReference type="NCBI Taxonomy" id="1974809"/>
    <lineage>
        <taxon>Bacteria</taxon>
        <taxon>Candidatus Portnoyibacteriota</taxon>
    </lineage>
</organism>
<dbReference type="Pfam" id="PF05569">
    <property type="entry name" value="Peptidase_M56"/>
    <property type="match status" value="1"/>
</dbReference>
<keyword evidence="1" id="KW-1133">Transmembrane helix</keyword>
<evidence type="ECO:0000256" key="1">
    <source>
        <dbReference type="SAM" id="Phobius"/>
    </source>
</evidence>
<dbReference type="EMBL" id="PEVY01000055">
    <property type="protein sequence ID" value="PIU75083.1"/>
    <property type="molecule type" value="Genomic_DNA"/>
</dbReference>
<keyword evidence="1" id="KW-0472">Membrane</keyword>
<sequence>MKVNKYLLVFLGLFLFLGTLVSTVVYKFFPLLVHHTVYFCQKITHALSLQLPGNLRMFFIIIIFVVLLFTAVKFFATLLRIYRFRSHLLKNTSRHTPFAPLLKNLGLIDKVVTIQSEKPFAFCFGIRSPKIYVSSALISLFTKDEFETILRHEKQHLESNDTLTLFVAHIVESLFPFFPILSDLIIAYRTEREMLADKAAIQGGANINLISVFNKLLRYKPNYNHTMTPAIADPHTLEIRIRSLMHGSLYRPIISWKNALLSLFFLGVMFFFIIVPIEATELHVDGHDVMVFCAQSHYFQTLPTYSSLR</sequence>
<protein>
    <recommendedName>
        <fullName evidence="2">Peptidase M56 domain-containing protein</fullName>
    </recommendedName>
</protein>
<dbReference type="PANTHER" id="PTHR34978:SF3">
    <property type="entry name" value="SLR0241 PROTEIN"/>
    <property type="match status" value="1"/>
</dbReference>
<gene>
    <name evidence="3" type="ORF">COS76_02630</name>
</gene>
<dbReference type="InterPro" id="IPR008756">
    <property type="entry name" value="Peptidase_M56"/>
</dbReference>
<dbReference type="AlphaFoldDB" id="A0A2M7AX09"/>
<dbReference type="PANTHER" id="PTHR34978">
    <property type="entry name" value="POSSIBLE SENSOR-TRANSDUCER PROTEIN BLAR"/>
    <property type="match status" value="1"/>
</dbReference>
<evidence type="ECO:0000313" key="3">
    <source>
        <dbReference type="EMBL" id="PIU75083.1"/>
    </source>
</evidence>
<proteinExistence type="predicted"/>
<name>A0A2M7AX09_9BACT</name>
<evidence type="ECO:0000259" key="2">
    <source>
        <dbReference type="Pfam" id="PF05569"/>
    </source>
</evidence>
<dbReference type="Gene3D" id="3.30.2010.10">
    <property type="entry name" value="Metalloproteases ('zincins'), catalytic domain"/>
    <property type="match status" value="1"/>
</dbReference>
<evidence type="ECO:0000313" key="4">
    <source>
        <dbReference type="Proteomes" id="UP000228775"/>
    </source>
</evidence>